<proteinExistence type="predicted"/>
<organism evidence="1 2">
    <name type="scientific">Guyanagaster necrorhizus</name>
    <dbReference type="NCBI Taxonomy" id="856835"/>
    <lineage>
        <taxon>Eukaryota</taxon>
        <taxon>Fungi</taxon>
        <taxon>Dikarya</taxon>
        <taxon>Basidiomycota</taxon>
        <taxon>Agaricomycotina</taxon>
        <taxon>Agaricomycetes</taxon>
        <taxon>Agaricomycetidae</taxon>
        <taxon>Agaricales</taxon>
        <taxon>Marasmiineae</taxon>
        <taxon>Physalacriaceae</taxon>
        <taxon>Guyanagaster</taxon>
    </lineage>
</organism>
<dbReference type="AlphaFoldDB" id="A0A9P7VTZ7"/>
<dbReference type="Proteomes" id="UP000812287">
    <property type="component" value="Unassembled WGS sequence"/>
</dbReference>
<sequence length="134" mass="15017">MNKERTFMRPPRRIRRGIQVLLYCGPVAHGVPLKRDDTTIVSTQNVRKPLNAYQVLLEGQNRFGLGLLVASLSSRKTKRKSTSRCRSGVQPCNNISRSPLSNLRSAHACYCCQATIDKTSIHRVGEWAVQQPGN</sequence>
<comment type="caution">
    <text evidence="1">The sequence shown here is derived from an EMBL/GenBank/DDBJ whole genome shotgun (WGS) entry which is preliminary data.</text>
</comment>
<accession>A0A9P7VTZ7</accession>
<gene>
    <name evidence="1" type="ORF">BT62DRAFT_77614</name>
</gene>
<name>A0A9P7VTZ7_9AGAR</name>
<keyword evidence="2" id="KW-1185">Reference proteome</keyword>
<reference evidence="1" key="1">
    <citation type="submission" date="2020-11" db="EMBL/GenBank/DDBJ databases">
        <title>Adaptations for nitrogen fixation in a non-lichenized fungal sporocarp promotes dispersal by wood-feeding termites.</title>
        <authorList>
            <consortium name="DOE Joint Genome Institute"/>
            <person name="Koch R.A."/>
            <person name="Yoon G."/>
            <person name="Arayal U."/>
            <person name="Lail K."/>
            <person name="Amirebrahimi M."/>
            <person name="Labutti K."/>
            <person name="Lipzen A."/>
            <person name="Riley R."/>
            <person name="Barry K."/>
            <person name="Henrissat B."/>
            <person name="Grigoriev I.V."/>
            <person name="Herr J.R."/>
            <person name="Aime M.C."/>
        </authorList>
    </citation>
    <scope>NUCLEOTIDE SEQUENCE</scope>
    <source>
        <strain evidence="1">MCA 3950</strain>
    </source>
</reference>
<dbReference type="RefSeq" id="XP_043040858.1">
    <property type="nucleotide sequence ID" value="XM_043182244.1"/>
</dbReference>
<dbReference type="EMBL" id="MU250532">
    <property type="protein sequence ID" value="KAG7447358.1"/>
    <property type="molecule type" value="Genomic_DNA"/>
</dbReference>
<evidence type="ECO:0000313" key="1">
    <source>
        <dbReference type="EMBL" id="KAG7447358.1"/>
    </source>
</evidence>
<protein>
    <submittedName>
        <fullName evidence="1">Uncharacterized protein</fullName>
    </submittedName>
</protein>
<dbReference type="GeneID" id="66104540"/>
<evidence type="ECO:0000313" key="2">
    <source>
        <dbReference type="Proteomes" id="UP000812287"/>
    </source>
</evidence>